<evidence type="ECO:0000256" key="1">
    <source>
        <dbReference type="ARBA" id="ARBA00009759"/>
    </source>
</evidence>
<dbReference type="GeneID" id="25251760"/>
<evidence type="ECO:0000256" key="4">
    <source>
        <dbReference type="PIRSR" id="PIRSR600760-2"/>
    </source>
</evidence>
<dbReference type="AlphaFoldDB" id="U6KGG2"/>
<dbReference type="EMBL" id="HG673747">
    <property type="protein sequence ID" value="CDJ37135.1"/>
    <property type="molecule type" value="Genomic_DNA"/>
</dbReference>
<feature type="binding site" evidence="4">
    <location>
        <position position="105"/>
    </location>
    <ligand>
        <name>Mg(2+)</name>
        <dbReference type="ChEBI" id="CHEBI:18420"/>
        <label>1</label>
        <note>catalytic</note>
    </ligand>
</feature>
<gene>
    <name evidence="6" type="ORF">ETH_00012965</name>
</gene>
<protein>
    <submittedName>
        <fullName evidence="6">Inositol monophosphatase, putative</fullName>
    </submittedName>
</protein>
<reference evidence="6" key="1">
    <citation type="submission" date="2013-10" db="EMBL/GenBank/DDBJ databases">
        <title>Genomic analysis of the causative agents of coccidiosis in chickens.</title>
        <authorList>
            <person name="Reid A.J."/>
            <person name="Blake D."/>
            <person name="Billington K."/>
            <person name="Browne H."/>
            <person name="Dunn M."/>
            <person name="Hung S."/>
            <person name="Kawahara F."/>
            <person name="Miranda-Saavedra D."/>
            <person name="Mourier T."/>
            <person name="Nagra H."/>
            <person name="Otto T.D."/>
            <person name="Rawlings N."/>
            <person name="Sanchez A."/>
            <person name="Sanders M."/>
            <person name="Subramaniam C."/>
            <person name="Tay Y."/>
            <person name="Dear P."/>
            <person name="Doerig C."/>
            <person name="Gruber A."/>
            <person name="Parkinson J."/>
            <person name="Shirley M."/>
            <person name="Wan K.L."/>
            <person name="Berriman M."/>
            <person name="Tomley F."/>
            <person name="Pain A."/>
        </authorList>
    </citation>
    <scope>NUCLEOTIDE SEQUENCE [LARGE SCALE GENOMIC DNA]</scope>
    <source>
        <strain evidence="6">Houghton</strain>
    </source>
</reference>
<evidence type="ECO:0000313" key="6">
    <source>
        <dbReference type="EMBL" id="CDJ37135.1"/>
    </source>
</evidence>
<dbReference type="RefSeq" id="XP_013227973.1">
    <property type="nucleotide sequence ID" value="XM_013372519.1"/>
</dbReference>
<feature type="region of interest" description="Disordered" evidence="5">
    <location>
        <begin position="131"/>
        <end position="172"/>
    </location>
</feature>
<dbReference type="SUPFAM" id="SSF56655">
    <property type="entry name" value="Carbohydrate phosphatase"/>
    <property type="match status" value="1"/>
</dbReference>
<dbReference type="PANTHER" id="PTHR20854">
    <property type="entry name" value="INOSITOL MONOPHOSPHATASE"/>
    <property type="match status" value="1"/>
</dbReference>
<name>U6KGG2_EIMTE</name>
<dbReference type="GO" id="GO:0007165">
    <property type="term" value="P:signal transduction"/>
    <property type="evidence" value="ECO:0007669"/>
    <property type="project" value="TreeGrafter"/>
</dbReference>
<dbReference type="OrthoDB" id="10254945at2759"/>
<dbReference type="InterPro" id="IPR020550">
    <property type="entry name" value="Inositol_monophosphatase_CS"/>
</dbReference>
<dbReference type="Pfam" id="PF00459">
    <property type="entry name" value="Inositol_P"/>
    <property type="match status" value="1"/>
</dbReference>
<comment type="cofactor">
    <cofactor evidence="4">
        <name>Mg(2+)</name>
        <dbReference type="ChEBI" id="CHEBI:18420"/>
    </cofactor>
</comment>
<dbReference type="VEuPathDB" id="ToxoDB:ETH2_0635700"/>
<evidence type="ECO:0000256" key="5">
    <source>
        <dbReference type="SAM" id="MobiDB-lite"/>
    </source>
</evidence>
<dbReference type="VEuPathDB" id="ToxoDB:ETH_00012965"/>
<dbReference type="GO" id="GO:0008934">
    <property type="term" value="F:inositol monophosphate 1-phosphatase activity"/>
    <property type="evidence" value="ECO:0007669"/>
    <property type="project" value="TreeGrafter"/>
</dbReference>
<dbReference type="PRINTS" id="PR00377">
    <property type="entry name" value="IMPHPHTASES"/>
</dbReference>
<comment type="similarity">
    <text evidence="1">Belongs to the inositol monophosphatase superfamily.</text>
</comment>
<dbReference type="Gene3D" id="3.40.190.80">
    <property type="match status" value="1"/>
</dbReference>
<keyword evidence="3 4" id="KW-0460">Magnesium</keyword>
<keyword evidence="7" id="KW-1185">Reference proteome</keyword>
<dbReference type="PANTHER" id="PTHR20854:SF4">
    <property type="entry name" value="INOSITOL-1-MONOPHOSPHATASE-RELATED"/>
    <property type="match status" value="1"/>
</dbReference>
<proteinExistence type="inferred from homology"/>
<accession>U6KGG2</accession>
<dbReference type="GO" id="GO:0046872">
    <property type="term" value="F:metal ion binding"/>
    <property type="evidence" value="ECO:0007669"/>
    <property type="project" value="UniProtKB-KW"/>
</dbReference>
<reference evidence="6" key="2">
    <citation type="submission" date="2013-10" db="EMBL/GenBank/DDBJ databases">
        <authorList>
            <person name="Aslett M."/>
        </authorList>
    </citation>
    <scope>NUCLEOTIDE SEQUENCE [LARGE SCALE GENOMIC DNA]</scope>
    <source>
        <strain evidence="6">Houghton</strain>
    </source>
</reference>
<dbReference type="Proteomes" id="UP000030747">
    <property type="component" value="Unassembled WGS sequence"/>
</dbReference>
<dbReference type="InterPro" id="IPR000760">
    <property type="entry name" value="Inositol_monophosphatase-like"/>
</dbReference>
<evidence type="ECO:0000256" key="2">
    <source>
        <dbReference type="ARBA" id="ARBA00022723"/>
    </source>
</evidence>
<evidence type="ECO:0000313" key="7">
    <source>
        <dbReference type="Proteomes" id="UP000030747"/>
    </source>
</evidence>
<dbReference type="PROSITE" id="PS00630">
    <property type="entry name" value="IMP_2"/>
    <property type="match status" value="1"/>
</dbReference>
<dbReference type="GO" id="GO:0046854">
    <property type="term" value="P:phosphatidylinositol phosphate biosynthetic process"/>
    <property type="evidence" value="ECO:0007669"/>
    <property type="project" value="InterPro"/>
</dbReference>
<sequence length="181" mass="19021">MFSAERGKGAHLNGVPVKSSGCTDIGAALACVSFGVSTLRQLEVTTDETRRAYLKRFQECVLSNVGYLTLNCLDIRHIGSTAMELCYLAAGRLDCLVTFGPKEWDLAAGCLILEEAGAVCSDLRGNQPVSSSSTCSNSSSSSSSSSTCSSTCSNSNRMCSSSNRTCSSSSRSSLTCQVKGY</sequence>
<keyword evidence="2 4" id="KW-0479">Metal-binding</keyword>
<dbReference type="GO" id="GO:0006020">
    <property type="term" value="P:inositol metabolic process"/>
    <property type="evidence" value="ECO:0007669"/>
    <property type="project" value="TreeGrafter"/>
</dbReference>
<organism evidence="6 7">
    <name type="scientific">Eimeria tenella</name>
    <name type="common">Coccidian parasite</name>
    <dbReference type="NCBI Taxonomy" id="5802"/>
    <lineage>
        <taxon>Eukaryota</taxon>
        <taxon>Sar</taxon>
        <taxon>Alveolata</taxon>
        <taxon>Apicomplexa</taxon>
        <taxon>Conoidasida</taxon>
        <taxon>Coccidia</taxon>
        <taxon>Eucoccidiorida</taxon>
        <taxon>Eimeriorina</taxon>
        <taxon>Eimeriidae</taxon>
        <taxon>Eimeria</taxon>
    </lineage>
</organism>
<evidence type="ECO:0000256" key="3">
    <source>
        <dbReference type="ARBA" id="ARBA00022842"/>
    </source>
</evidence>